<dbReference type="RefSeq" id="WP_015763795.1">
    <property type="nucleotide sequence ID" value="NZ_CP039375.1"/>
</dbReference>
<protein>
    <submittedName>
        <fullName evidence="5">Aldo/keto reductase</fullName>
    </submittedName>
</protein>
<dbReference type="Gene3D" id="3.20.20.100">
    <property type="entry name" value="NADP-dependent oxidoreductase domain"/>
    <property type="match status" value="1"/>
</dbReference>
<dbReference type="SUPFAM" id="SSF51430">
    <property type="entry name" value="NAD(P)-linked oxidoreductase"/>
    <property type="match status" value="1"/>
</dbReference>
<dbReference type="KEGG" id="halz:E5139_01515"/>
<reference evidence="5 6" key="1">
    <citation type="submission" date="2019-04" db="EMBL/GenBank/DDBJ databases">
        <title>Complete genome sequence of Arthrobacter sp. ZXY-2 associated with effective atrazine degradation and salt adaptation.</title>
        <authorList>
            <person name="Zhao X."/>
        </authorList>
    </citation>
    <scope>NUCLEOTIDE SEQUENCE [LARGE SCALE GENOMIC DNA]</scope>
    <source>
        <strain evidence="6">ZP60</strain>
    </source>
</reference>
<dbReference type="PROSITE" id="PS00798">
    <property type="entry name" value="ALDOKETO_REDUCTASE_1"/>
    <property type="match status" value="1"/>
</dbReference>
<evidence type="ECO:0000259" key="4">
    <source>
        <dbReference type="Pfam" id="PF00248"/>
    </source>
</evidence>
<evidence type="ECO:0000313" key="5">
    <source>
        <dbReference type="EMBL" id="QCD64377.1"/>
    </source>
</evidence>
<name>A0A4D6K8A5_9EURY</name>
<proteinExistence type="inferred from homology"/>
<dbReference type="PRINTS" id="PR00069">
    <property type="entry name" value="ALDKETRDTASE"/>
</dbReference>
<dbReference type="InterPro" id="IPR036812">
    <property type="entry name" value="NAD(P)_OxRdtase_dom_sf"/>
</dbReference>
<dbReference type="OMA" id="AWKAMEG"/>
<reference evidence="5 6" key="2">
    <citation type="submission" date="2019-04" db="EMBL/GenBank/DDBJ databases">
        <authorList>
            <person name="Yang S."/>
            <person name="Wei W."/>
        </authorList>
    </citation>
    <scope>NUCLEOTIDE SEQUENCE [LARGE SCALE GENOMIC DNA]</scope>
    <source>
        <strain evidence="6">ZP60</strain>
    </source>
</reference>
<keyword evidence="3" id="KW-0560">Oxidoreductase</keyword>
<sequence>MTELPPVGIGTWENTDPEACANAVQTALEMGYRHVDTADIYGNEEHVGEGIERADVDRESFVLASKAHTQATGLTYDAVVETAEQSLDRLGVDALDLFYVHWPTGEYDAEETLPAFDELVADGLIREVGVSNFTPELVEEAMEILDAPLFANQVEMHPLLQQEELVAHAQAHDYYLVAYSPLARGDVFDVPEVSEVADKHGVSEAQVSLAWLRSKDNVVAIPKATSRAHIEDNYASLDLELDEEDVATIDEIEREDRHLDFDAAPWN</sequence>
<accession>A0A4D6K8A5</accession>
<dbReference type="InterPro" id="IPR018170">
    <property type="entry name" value="Aldo/ket_reductase_CS"/>
</dbReference>
<dbReference type="PANTHER" id="PTHR43827:SF3">
    <property type="entry name" value="NADP-DEPENDENT OXIDOREDUCTASE DOMAIN-CONTAINING PROTEIN"/>
    <property type="match status" value="1"/>
</dbReference>
<dbReference type="InterPro" id="IPR023210">
    <property type="entry name" value="NADP_OxRdtase_dom"/>
</dbReference>
<dbReference type="PIRSF" id="PIRSF000097">
    <property type="entry name" value="AKR"/>
    <property type="match status" value="1"/>
</dbReference>
<dbReference type="AlphaFoldDB" id="A0A4D6K8A5"/>
<feature type="domain" description="NADP-dependent oxidoreductase" evidence="4">
    <location>
        <begin position="7"/>
        <end position="253"/>
    </location>
</feature>
<dbReference type="Proteomes" id="UP000297053">
    <property type="component" value="Chromosome"/>
</dbReference>
<dbReference type="PROSITE" id="PS00062">
    <property type="entry name" value="ALDOKETO_REDUCTASE_2"/>
    <property type="match status" value="1"/>
</dbReference>
<comment type="similarity">
    <text evidence="1">Belongs to the aldo/keto reductase family.</text>
</comment>
<keyword evidence="2" id="KW-0521">NADP</keyword>
<dbReference type="EMBL" id="CP039375">
    <property type="protein sequence ID" value="QCD64377.1"/>
    <property type="molecule type" value="Genomic_DNA"/>
</dbReference>
<gene>
    <name evidence="5" type="ORF">E5139_01515</name>
</gene>
<organism evidence="5 6">
    <name type="scientific">Halomicrobium mukohataei</name>
    <dbReference type="NCBI Taxonomy" id="57705"/>
    <lineage>
        <taxon>Archaea</taxon>
        <taxon>Methanobacteriati</taxon>
        <taxon>Methanobacteriota</taxon>
        <taxon>Stenosarchaea group</taxon>
        <taxon>Halobacteria</taxon>
        <taxon>Halobacteriales</taxon>
        <taxon>Haloarculaceae</taxon>
        <taxon>Halomicrobium</taxon>
    </lineage>
</organism>
<dbReference type="InterPro" id="IPR020471">
    <property type="entry name" value="AKR"/>
</dbReference>
<dbReference type="GO" id="GO:0016616">
    <property type="term" value="F:oxidoreductase activity, acting on the CH-OH group of donors, NAD or NADP as acceptor"/>
    <property type="evidence" value="ECO:0007669"/>
    <property type="project" value="UniProtKB-ARBA"/>
</dbReference>
<evidence type="ECO:0000256" key="1">
    <source>
        <dbReference type="ARBA" id="ARBA00007905"/>
    </source>
</evidence>
<dbReference type="GeneID" id="42177574"/>
<evidence type="ECO:0000256" key="2">
    <source>
        <dbReference type="ARBA" id="ARBA00022857"/>
    </source>
</evidence>
<evidence type="ECO:0000256" key="3">
    <source>
        <dbReference type="ARBA" id="ARBA00023002"/>
    </source>
</evidence>
<evidence type="ECO:0000313" key="6">
    <source>
        <dbReference type="Proteomes" id="UP000297053"/>
    </source>
</evidence>
<dbReference type="Pfam" id="PF00248">
    <property type="entry name" value="Aldo_ket_red"/>
    <property type="match status" value="1"/>
</dbReference>
<dbReference type="PANTHER" id="PTHR43827">
    <property type="entry name" value="2,5-DIKETO-D-GLUCONIC ACID REDUCTASE"/>
    <property type="match status" value="1"/>
</dbReference>